<sequence length="95" mass="10829">MKVQISRFSGHQTSKILALMFALMTVPFMLVGVMGVLFAPNTEQDGPIFPFILFIILPLIYGVMGYIFNRFFCFIYNFSAKRVGGIEFETEEKSD</sequence>
<evidence type="ECO:0000256" key="1">
    <source>
        <dbReference type="SAM" id="Phobius"/>
    </source>
</evidence>
<feature type="transmembrane region" description="Helical" evidence="1">
    <location>
        <begin position="51"/>
        <end position="72"/>
    </location>
</feature>
<gene>
    <name evidence="2" type="ORF">QNM18_02665</name>
</gene>
<evidence type="ECO:0000313" key="2">
    <source>
        <dbReference type="EMBL" id="MDK2593969.1"/>
    </source>
</evidence>
<dbReference type="Proteomes" id="UP001231915">
    <property type="component" value="Unassembled WGS sequence"/>
</dbReference>
<keyword evidence="1" id="KW-0472">Membrane</keyword>
<dbReference type="RefSeq" id="WP_211009320.1">
    <property type="nucleotide sequence ID" value="NZ_JASJUT010000001.1"/>
</dbReference>
<reference evidence="2 3" key="1">
    <citation type="submission" date="2023-05" db="EMBL/GenBank/DDBJ databases">
        <title>Pseudoalteromonas ardens sp. nov., Pseudoalteromonas obscura sp. nov., and Pseudoalteromonas umbrosa sp. nov., isolated from the coral Montipora capitata.</title>
        <authorList>
            <person name="Thomas E.M."/>
            <person name="Smith E.M."/>
            <person name="Papke E."/>
            <person name="Shlafstein M.D."/>
            <person name="Oline D.K."/>
            <person name="Videau P."/>
            <person name="Saw J.H."/>
            <person name="Strangman W.K."/>
            <person name="Ushijima B."/>
        </authorList>
    </citation>
    <scope>NUCLEOTIDE SEQUENCE [LARGE SCALE GENOMIC DNA]</scope>
    <source>
        <strain evidence="2 3">P94</strain>
    </source>
</reference>
<proteinExistence type="predicted"/>
<dbReference type="EMBL" id="JASJUT010000001">
    <property type="protein sequence ID" value="MDK2593969.1"/>
    <property type="molecule type" value="Genomic_DNA"/>
</dbReference>
<name>A0ABT7EFB2_9GAMM</name>
<organism evidence="2 3">
    <name type="scientific">Pseudoalteromonas obscura</name>
    <dbReference type="NCBI Taxonomy" id="3048491"/>
    <lineage>
        <taxon>Bacteria</taxon>
        <taxon>Pseudomonadati</taxon>
        <taxon>Pseudomonadota</taxon>
        <taxon>Gammaproteobacteria</taxon>
        <taxon>Alteromonadales</taxon>
        <taxon>Pseudoalteromonadaceae</taxon>
        <taxon>Pseudoalteromonas</taxon>
    </lineage>
</organism>
<keyword evidence="1" id="KW-0812">Transmembrane</keyword>
<keyword evidence="3" id="KW-1185">Reference proteome</keyword>
<protein>
    <submittedName>
        <fullName evidence="2">Uncharacterized protein</fullName>
    </submittedName>
</protein>
<comment type="caution">
    <text evidence="2">The sequence shown here is derived from an EMBL/GenBank/DDBJ whole genome shotgun (WGS) entry which is preliminary data.</text>
</comment>
<keyword evidence="1" id="KW-1133">Transmembrane helix</keyword>
<feature type="transmembrane region" description="Helical" evidence="1">
    <location>
        <begin position="16"/>
        <end position="39"/>
    </location>
</feature>
<evidence type="ECO:0000313" key="3">
    <source>
        <dbReference type="Proteomes" id="UP001231915"/>
    </source>
</evidence>
<accession>A0ABT7EFB2</accession>